<dbReference type="EC" id="2.3.1.9" evidence="3"/>
<evidence type="ECO:0000259" key="2">
    <source>
        <dbReference type="Pfam" id="PF22691"/>
    </source>
</evidence>
<feature type="domain" description="Thiolase C-terminal" evidence="2">
    <location>
        <begin position="233"/>
        <end position="376"/>
    </location>
</feature>
<evidence type="ECO:0000313" key="3">
    <source>
        <dbReference type="EMBL" id="PIP61241.1"/>
    </source>
</evidence>
<dbReference type="AlphaFoldDB" id="A0A2H0BUD9"/>
<sequence length="385" mass="40307">MTIGIAGVYTTKFGELWSQGFASLMKEAIYGALEDANLEIKNLDAIYVGNMLSGNFGDQEQLGAAISGELGLNIPAIKVEAACASGGIAVHQACQAVKSGSYQTVLALGIEKMTDYAPEEVAAGLMQAASEDERIAGLTFPALYALMARAHMQKYGTTESQLALVAVKNHFHASLNCKAQYPFTLTKQDVLNSTCIADPLKLYDCSPITDGASAVILTAKNQQVKILASQVATDSTGLAGRESITEIKATKLASQKAFASANIDPQEINVAELHDCFTIAEILALEDIGFVKKGEAGPRLEKGQFKLGSKGLIVNTSGGLKAAGHPVGATGVKQVVEIVEQLRGSAGKRQVKGEAKLGLTHNIGGSGGTAVIHILTNKGKAFNKN</sequence>
<comment type="caution">
    <text evidence="3">The sequence shown here is derived from an EMBL/GenBank/DDBJ whole genome shotgun (WGS) entry which is preliminary data.</text>
</comment>
<dbReference type="CDD" id="cd00829">
    <property type="entry name" value="SCP-x_thiolase"/>
    <property type="match status" value="1"/>
</dbReference>
<proteinExistence type="predicted"/>
<organism evidence="3 4">
    <name type="scientific">Candidatus Roizmanbacteria bacterium CG22_combo_CG10-13_8_21_14_all_38_20</name>
    <dbReference type="NCBI Taxonomy" id="1974862"/>
    <lineage>
        <taxon>Bacteria</taxon>
        <taxon>Candidatus Roizmaniibacteriota</taxon>
    </lineage>
</organism>
<dbReference type="PIRSF" id="PIRSF000429">
    <property type="entry name" value="Ac-CoA_Ac_transf"/>
    <property type="match status" value="1"/>
</dbReference>
<name>A0A2H0BUD9_9BACT</name>
<reference evidence="3 4" key="1">
    <citation type="submission" date="2017-09" db="EMBL/GenBank/DDBJ databases">
        <title>Depth-based differentiation of microbial function through sediment-hosted aquifers and enrichment of novel symbionts in the deep terrestrial subsurface.</title>
        <authorList>
            <person name="Probst A.J."/>
            <person name="Ladd B."/>
            <person name="Jarett J.K."/>
            <person name="Geller-Mcgrath D.E."/>
            <person name="Sieber C.M."/>
            <person name="Emerson J.B."/>
            <person name="Anantharaman K."/>
            <person name="Thomas B.C."/>
            <person name="Malmstrom R."/>
            <person name="Stieglmeier M."/>
            <person name="Klingl A."/>
            <person name="Woyke T."/>
            <person name="Ryan C.M."/>
            <person name="Banfield J.F."/>
        </authorList>
    </citation>
    <scope>NUCLEOTIDE SEQUENCE [LARGE SCALE GENOMIC DNA]</scope>
    <source>
        <strain evidence="3">CG22_combo_CG10-13_8_21_14_all_38_20</strain>
    </source>
</reference>
<dbReference type="EMBL" id="PCTA01000033">
    <property type="protein sequence ID" value="PIP61241.1"/>
    <property type="molecule type" value="Genomic_DNA"/>
</dbReference>
<dbReference type="Gene3D" id="3.40.47.10">
    <property type="match status" value="1"/>
</dbReference>
<dbReference type="GO" id="GO:0003985">
    <property type="term" value="F:acetyl-CoA C-acetyltransferase activity"/>
    <property type="evidence" value="ECO:0007669"/>
    <property type="project" value="UniProtKB-EC"/>
</dbReference>
<evidence type="ECO:0000313" key="4">
    <source>
        <dbReference type="Proteomes" id="UP000231246"/>
    </source>
</evidence>
<dbReference type="NCBIfam" id="NF004720">
    <property type="entry name" value="PRK06064.1"/>
    <property type="match status" value="1"/>
</dbReference>
<accession>A0A2H0BUD9</accession>
<keyword evidence="3" id="KW-0808">Transferase</keyword>
<dbReference type="SUPFAM" id="SSF53901">
    <property type="entry name" value="Thiolase-like"/>
    <property type="match status" value="2"/>
</dbReference>
<protein>
    <submittedName>
        <fullName evidence="3">Acetyl-CoA acetyltransferase</fullName>
        <ecNumber evidence="3">2.3.1.9</ecNumber>
    </submittedName>
</protein>
<dbReference type="InterPro" id="IPR055140">
    <property type="entry name" value="Thiolase_C_2"/>
</dbReference>
<dbReference type="PANTHER" id="PTHR42870">
    <property type="entry name" value="ACETYL-COA C-ACETYLTRANSFERASE"/>
    <property type="match status" value="1"/>
</dbReference>
<evidence type="ECO:0000259" key="1">
    <source>
        <dbReference type="Pfam" id="PF00108"/>
    </source>
</evidence>
<feature type="domain" description="Thiolase N-terminal" evidence="1">
    <location>
        <begin position="5"/>
        <end position="220"/>
    </location>
</feature>
<dbReference type="PANTHER" id="PTHR42870:SF6">
    <property type="entry name" value="ACETYL-COA C-ACYLTRANSFERASE"/>
    <property type="match status" value="1"/>
</dbReference>
<keyword evidence="3" id="KW-0012">Acyltransferase</keyword>
<dbReference type="InterPro" id="IPR016039">
    <property type="entry name" value="Thiolase-like"/>
</dbReference>
<dbReference type="Pfam" id="PF00108">
    <property type="entry name" value="Thiolase_N"/>
    <property type="match status" value="1"/>
</dbReference>
<dbReference type="Proteomes" id="UP000231246">
    <property type="component" value="Unassembled WGS sequence"/>
</dbReference>
<dbReference type="InterPro" id="IPR020616">
    <property type="entry name" value="Thiolase_N"/>
</dbReference>
<dbReference type="Pfam" id="PF22691">
    <property type="entry name" value="Thiolase_C_1"/>
    <property type="match status" value="1"/>
</dbReference>
<dbReference type="InterPro" id="IPR002155">
    <property type="entry name" value="Thiolase"/>
</dbReference>
<gene>
    <name evidence="3" type="ORF">COW99_05660</name>
</gene>